<proteinExistence type="predicted"/>
<dbReference type="PANTHER" id="PTHR14490:SF5">
    <property type="entry name" value="PROTEIN KRI1 HOMOLOG"/>
    <property type="match status" value="1"/>
</dbReference>
<gene>
    <name evidence="2" type="ORF">HHI36_002048</name>
</gene>
<protein>
    <recommendedName>
        <fullName evidence="4">KRI1-like protein</fullName>
    </recommendedName>
</protein>
<comment type="caution">
    <text evidence="2">The sequence shown here is derived from an EMBL/GenBank/DDBJ whole genome shotgun (WGS) entry which is preliminary data.</text>
</comment>
<dbReference type="Proteomes" id="UP001516400">
    <property type="component" value="Unassembled WGS sequence"/>
</dbReference>
<feature type="region of interest" description="Disordered" evidence="1">
    <location>
        <begin position="15"/>
        <end position="38"/>
    </location>
</feature>
<sequence length="267" mass="31709">MEKKEEFNKLKTKYGETEIQLDNDDDSSSSEDDEVGVELTEEVEKEFYKTLALLKRKDPKIYDDNAVFFDKSEVVGKPKRKADESDSMYLKDYERKLLLEKGGIASESDDDEIKEKKRDPTYVEEQKKIKESLQKVAQEEDSDNDEWGGMFQIRQANREQNEKKEADYRAWLAGQKKKLEDKETAKSLKSLKDYWGDPNLEDGEKFLRDYILNKRYLENENDDYVPTYDEVVHDSDENFSEDENAIEKQEEFEHKYNFRFKNQTKNL</sequence>
<evidence type="ECO:0000313" key="3">
    <source>
        <dbReference type="Proteomes" id="UP001516400"/>
    </source>
</evidence>
<organism evidence="2 3">
    <name type="scientific">Cryptolaemus montrouzieri</name>
    <dbReference type="NCBI Taxonomy" id="559131"/>
    <lineage>
        <taxon>Eukaryota</taxon>
        <taxon>Metazoa</taxon>
        <taxon>Ecdysozoa</taxon>
        <taxon>Arthropoda</taxon>
        <taxon>Hexapoda</taxon>
        <taxon>Insecta</taxon>
        <taxon>Pterygota</taxon>
        <taxon>Neoptera</taxon>
        <taxon>Endopterygota</taxon>
        <taxon>Coleoptera</taxon>
        <taxon>Polyphaga</taxon>
        <taxon>Cucujiformia</taxon>
        <taxon>Coccinelloidea</taxon>
        <taxon>Coccinellidae</taxon>
        <taxon>Scymninae</taxon>
        <taxon>Scymnini</taxon>
        <taxon>Cryptolaemus</taxon>
    </lineage>
</organism>
<dbReference type="InterPro" id="IPR018034">
    <property type="entry name" value="Kri1"/>
</dbReference>
<dbReference type="EMBL" id="JABFTP020000185">
    <property type="protein sequence ID" value="KAL3287581.1"/>
    <property type="molecule type" value="Genomic_DNA"/>
</dbReference>
<evidence type="ECO:0008006" key="4">
    <source>
        <dbReference type="Google" id="ProtNLM"/>
    </source>
</evidence>
<feature type="compositionally biased region" description="Basic and acidic residues" evidence="1">
    <location>
        <begin position="113"/>
        <end position="127"/>
    </location>
</feature>
<name>A0ABD2P9E5_9CUCU</name>
<feature type="region of interest" description="Disordered" evidence="1">
    <location>
        <begin position="104"/>
        <end position="127"/>
    </location>
</feature>
<keyword evidence="3" id="KW-1185">Reference proteome</keyword>
<dbReference type="AlphaFoldDB" id="A0ABD2P9E5"/>
<evidence type="ECO:0000313" key="2">
    <source>
        <dbReference type="EMBL" id="KAL3287581.1"/>
    </source>
</evidence>
<feature type="compositionally biased region" description="Acidic residues" evidence="1">
    <location>
        <begin position="19"/>
        <end position="38"/>
    </location>
</feature>
<reference evidence="2 3" key="1">
    <citation type="journal article" date="2021" name="BMC Biol.">
        <title>Horizontally acquired antibacterial genes associated with adaptive radiation of ladybird beetles.</title>
        <authorList>
            <person name="Li H.S."/>
            <person name="Tang X.F."/>
            <person name="Huang Y.H."/>
            <person name="Xu Z.Y."/>
            <person name="Chen M.L."/>
            <person name="Du X.Y."/>
            <person name="Qiu B.Y."/>
            <person name="Chen P.T."/>
            <person name="Zhang W."/>
            <person name="Slipinski A."/>
            <person name="Escalona H.E."/>
            <person name="Waterhouse R.M."/>
            <person name="Zwick A."/>
            <person name="Pang H."/>
        </authorList>
    </citation>
    <scope>NUCLEOTIDE SEQUENCE [LARGE SCALE GENOMIC DNA]</scope>
    <source>
        <strain evidence="2">SYSU2018</strain>
    </source>
</reference>
<evidence type="ECO:0000256" key="1">
    <source>
        <dbReference type="SAM" id="MobiDB-lite"/>
    </source>
</evidence>
<accession>A0ABD2P9E5</accession>
<dbReference type="PANTHER" id="PTHR14490">
    <property type="entry name" value="ZINC FINGER, ZZ TYPE"/>
    <property type="match status" value="1"/>
</dbReference>